<evidence type="ECO:0000256" key="6">
    <source>
        <dbReference type="ARBA" id="ARBA00023139"/>
    </source>
</evidence>
<feature type="transmembrane region" description="Helical" evidence="10">
    <location>
        <begin position="259"/>
        <end position="285"/>
    </location>
</feature>
<sequence>MQPLHKLLFAILAVSFVTFVALFGRLPALRKTPIGWLQRALCLHAPIRLRRIDSKITGGRVTLKSQRLGQYLFYESNPVVVILFLILVTGSAGLFLWNAYALLSTSLLLPLVLLLPAPYIFTYLCVTHTSHFLPLPAYPHQPEHYPYDHILFRPNTTCRTCDILKPARSKHCSLCHRCVDKCDHHCPWVNNCLGRGNYRWFLALLLSLPILEFYGAYLAWTIIRPYISVLPENPFFSWAHFTDLGDAFVRAINVGGLSIAGVGLLAITTAPLPLALLAYHCYLIWAGMTTNESQKWADWRDDMADGLVFVGSKAVLRQHFAKRGGQRELAQMLGLDGETGSIDWPIESDMVCVRTNDGQPPRGQEGMWRRVWRLEEVENLYDLGGWGNLVEVMMGR</sequence>
<evidence type="ECO:0000313" key="13">
    <source>
        <dbReference type="Proteomes" id="UP000192596"/>
    </source>
</evidence>
<dbReference type="EC" id="2.3.1.225" evidence="10"/>
<comment type="domain">
    <text evidence="10">The DHHC domain is required for palmitoyltransferase activity.</text>
</comment>
<comment type="catalytic activity">
    <reaction evidence="9 10">
        <text>L-cysteinyl-[protein] + hexadecanoyl-CoA = S-hexadecanoyl-L-cysteinyl-[protein] + CoA</text>
        <dbReference type="Rhea" id="RHEA:36683"/>
        <dbReference type="Rhea" id="RHEA-COMP:10131"/>
        <dbReference type="Rhea" id="RHEA-COMP:11032"/>
        <dbReference type="ChEBI" id="CHEBI:29950"/>
        <dbReference type="ChEBI" id="CHEBI:57287"/>
        <dbReference type="ChEBI" id="CHEBI:57379"/>
        <dbReference type="ChEBI" id="CHEBI:74151"/>
        <dbReference type="EC" id="2.3.1.225"/>
    </reaction>
</comment>
<evidence type="ECO:0000256" key="3">
    <source>
        <dbReference type="ARBA" id="ARBA00022692"/>
    </source>
</evidence>
<accession>A0A1V8SXS6</accession>
<evidence type="ECO:0000256" key="10">
    <source>
        <dbReference type="RuleBase" id="RU079119"/>
    </source>
</evidence>
<proteinExistence type="inferred from homology"/>
<keyword evidence="2 10" id="KW-0808">Transferase</keyword>
<keyword evidence="4 10" id="KW-1133">Transmembrane helix</keyword>
<evidence type="ECO:0000256" key="4">
    <source>
        <dbReference type="ARBA" id="ARBA00022989"/>
    </source>
</evidence>
<dbReference type="OrthoDB" id="9909019at2759"/>
<feature type="transmembrane region" description="Helical" evidence="10">
    <location>
        <begin position="107"/>
        <end position="126"/>
    </location>
</feature>
<evidence type="ECO:0000256" key="7">
    <source>
        <dbReference type="ARBA" id="ARBA00023288"/>
    </source>
</evidence>
<dbReference type="STRING" id="1507870.A0A1V8SXS6"/>
<keyword evidence="3 10" id="KW-0812">Transmembrane</keyword>
<comment type="similarity">
    <text evidence="10">Belongs to the DHHC palmitoyltransferase family.</text>
</comment>
<dbReference type="AlphaFoldDB" id="A0A1V8SXS6"/>
<dbReference type="GO" id="GO:0006612">
    <property type="term" value="P:protein targeting to membrane"/>
    <property type="evidence" value="ECO:0007669"/>
    <property type="project" value="TreeGrafter"/>
</dbReference>
<dbReference type="PANTHER" id="PTHR22883:SF480">
    <property type="entry name" value="PALMITOYLTRANSFERASE SWF1"/>
    <property type="match status" value="1"/>
</dbReference>
<evidence type="ECO:0000256" key="5">
    <source>
        <dbReference type="ARBA" id="ARBA00023136"/>
    </source>
</evidence>
<keyword evidence="5 10" id="KW-0472">Membrane</keyword>
<feature type="transmembrane region" description="Helical" evidence="10">
    <location>
        <begin position="79"/>
        <end position="101"/>
    </location>
</feature>
<comment type="subcellular location">
    <subcellularLocation>
        <location evidence="1">Membrane</location>
        <topology evidence="1">Multi-pass membrane protein</topology>
    </subcellularLocation>
</comment>
<dbReference type="GO" id="GO:0005794">
    <property type="term" value="C:Golgi apparatus"/>
    <property type="evidence" value="ECO:0007669"/>
    <property type="project" value="TreeGrafter"/>
</dbReference>
<dbReference type="InParanoid" id="A0A1V8SXS6"/>
<dbReference type="Proteomes" id="UP000192596">
    <property type="component" value="Unassembled WGS sequence"/>
</dbReference>
<dbReference type="FunCoup" id="A0A1V8SXS6">
    <property type="interactions" value="41"/>
</dbReference>
<comment type="caution">
    <text evidence="12">The sequence shown here is derived from an EMBL/GenBank/DDBJ whole genome shotgun (WGS) entry which is preliminary data.</text>
</comment>
<reference evidence="13" key="1">
    <citation type="submission" date="2017-03" db="EMBL/GenBank/DDBJ databases">
        <title>Genomes of endolithic fungi from Antarctica.</title>
        <authorList>
            <person name="Coleine C."/>
            <person name="Masonjones S."/>
            <person name="Stajich J.E."/>
        </authorList>
    </citation>
    <scope>NUCLEOTIDE SEQUENCE [LARGE SCALE GENOMIC DNA]</scope>
    <source>
        <strain evidence="13">CCFEE 5527</strain>
    </source>
</reference>
<feature type="transmembrane region" description="Helical" evidence="10">
    <location>
        <begin position="200"/>
        <end position="223"/>
    </location>
</feature>
<dbReference type="InterPro" id="IPR001594">
    <property type="entry name" value="Palmitoyltrfase_DHHC"/>
</dbReference>
<dbReference type="InterPro" id="IPR039859">
    <property type="entry name" value="PFA4/ZDH16/20/ERF2-like"/>
</dbReference>
<feature type="domain" description="Palmitoyltransferase DHHC" evidence="11">
    <location>
        <begin position="155"/>
        <end position="296"/>
    </location>
</feature>
<evidence type="ECO:0000256" key="8">
    <source>
        <dbReference type="ARBA" id="ARBA00023315"/>
    </source>
</evidence>
<feature type="transmembrane region" description="Helical" evidence="10">
    <location>
        <begin position="6"/>
        <end position="24"/>
    </location>
</feature>
<dbReference type="GO" id="GO:0016020">
    <property type="term" value="C:membrane"/>
    <property type="evidence" value="ECO:0007669"/>
    <property type="project" value="UniProtKB-SubCell"/>
</dbReference>
<evidence type="ECO:0000313" key="12">
    <source>
        <dbReference type="EMBL" id="OQO03965.1"/>
    </source>
</evidence>
<evidence type="ECO:0000256" key="9">
    <source>
        <dbReference type="ARBA" id="ARBA00048048"/>
    </source>
</evidence>
<keyword evidence="8 10" id="KW-0012">Acyltransferase</keyword>
<keyword evidence="6" id="KW-0564">Palmitate</keyword>
<name>A0A1V8SXS6_9PEZI</name>
<dbReference type="PANTHER" id="PTHR22883">
    <property type="entry name" value="ZINC FINGER DHHC DOMAIN CONTAINING PROTEIN"/>
    <property type="match status" value="1"/>
</dbReference>
<evidence type="ECO:0000256" key="2">
    <source>
        <dbReference type="ARBA" id="ARBA00022679"/>
    </source>
</evidence>
<evidence type="ECO:0000256" key="1">
    <source>
        <dbReference type="ARBA" id="ARBA00004141"/>
    </source>
</evidence>
<dbReference type="GO" id="GO:0019706">
    <property type="term" value="F:protein-cysteine S-palmitoyltransferase activity"/>
    <property type="evidence" value="ECO:0007669"/>
    <property type="project" value="UniProtKB-EC"/>
</dbReference>
<keyword evidence="7" id="KW-0449">Lipoprotein</keyword>
<keyword evidence="13" id="KW-1185">Reference proteome</keyword>
<dbReference type="Pfam" id="PF01529">
    <property type="entry name" value="DHHC"/>
    <property type="match status" value="1"/>
</dbReference>
<dbReference type="PROSITE" id="PS50216">
    <property type="entry name" value="DHHC"/>
    <property type="match status" value="1"/>
</dbReference>
<dbReference type="GO" id="GO:0005783">
    <property type="term" value="C:endoplasmic reticulum"/>
    <property type="evidence" value="ECO:0007669"/>
    <property type="project" value="TreeGrafter"/>
</dbReference>
<protein>
    <recommendedName>
        <fullName evidence="10">Palmitoyltransferase</fullName>
        <ecNumber evidence="10">2.3.1.225</ecNumber>
    </recommendedName>
</protein>
<dbReference type="EMBL" id="NAJO01000023">
    <property type="protein sequence ID" value="OQO03965.1"/>
    <property type="molecule type" value="Genomic_DNA"/>
</dbReference>
<organism evidence="12 13">
    <name type="scientific">Cryoendolithus antarcticus</name>
    <dbReference type="NCBI Taxonomy" id="1507870"/>
    <lineage>
        <taxon>Eukaryota</taxon>
        <taxon>Fungi</taxon>
        <taxon>Dikarya</taxon>
        <taxon>Ascomycota</taxon>
        <taxon>Pezizomycotina</taxon>
        <taxon>Dothideomycetes</taxon>
        <taxon>Dothideomycetidae</taxon>
        <taxon>Cladosporiales</taxon>
        <taxon>Cladosporiaceae</taxon>
        <taxon>Cryoendolithus</taxon>
    </lineage>
</organism>
<gene>
    <name evidence="12" type="ORF">B0A48_10607</name>
</gene>
<evidence type="ECO:0000259" key="11">
    <source>
        <dbReference type="Pfam" id="PF01529"/>
    </source>
</evidence>